<keyword evidence="2 3" id="KW-0418">Kinase</keyword>
<dbReference type="GO" id="GO:0006096">
    <property type="term" value="P:glycolytic process"/>
    <property type="evidence" value="ECO:0007669"/>
    <property type="project" value="UniProtKB-UniRule"/>
</dbReference>
<dbReference type="EC" id="2.7.1.2" evidence="3"/>
<dbReference type="Gene3D" id="3.40.367.20">
    <property type="match status" value="1"/>
</dbReference>
<dbReference type="CDD" id="cd24008">
    <property type="entry name" value="ASKHA_NBD_GLK"/>
    <property type="match status" value="1"/>
</dbReference>
<evidence type="ECO:0000256" key="4">
    <source>
        <dbReference type="RuleBase" id="RU004046"/>
    </source>
</evidence>
<proteinExistence type="inferred from homology"/>
<dbReference type="NCBIfam" id="TIGR00749">
    <property type="entry name" value="glk"/>
    <property type="match status" value="1"/>
</dbReference>
<dbReference type="HAMAP" id="MF_00524">
    <property type="entry name" value="Glucokinase"/>
    <property type="match status" value="1"/>
</dbReference>
<dbReference type="PANTHER" id="PTHR47363">
    <property type="entry name" value="GLUCOKINASE"/>
    <property type="match status" value="1"/>
</dbReference>
<dbReference type="Proteomes" id="UP000230790">
    <property type="component" value="Unassembled WGS sequence"/>
</dbReference>
<comment type="subcellular location">
    <subcellularLocation>
        <location evidence="3">Cytoplasm</location>
    </subcellularLocation>
</comment>
<dbReference type="EMBL" id="PGTN01000022">
    <property type="protein sequence ID" value="PJF48154.1"/>
    <property type="molecule type" value="Genomic_DNA"/>
</dbReference>
<comment type="similarity">
    <text evidence="3 4">Belongs to the bacterial glucokinase family.</text>
</comment>
<comment type="catalytic activity">
    <reaction evidence="3">
        <text>D-glucose + ATP = D-glucose 6-phosphate + ADP + H(+)</text>
        <dbReference type="Rhea" id="RHEA:17825"/>
        <dbReference type="ChEBI" id="CHEBI:4167"/>
        <dbReference type="ChEBI" id="CHEBI:15378"/>
        <dbReference type="ChEBI" id="CHEBI:30616"/>
        <dbReference type="ChEBI" id="CHEBI:61548"/>
        <dbReference type="ChEBI" id="CHEBI:456216"/>
        <dbReference type="EC" id="2.7.1.2"/>
    </reaction>
</comment>
<dbReference type="GO" id="GO:0005536">
    <property type="term" value="F:D-glucose binding"/>
    <property type="evidence" value="ECO:0007669"/>
    <property type="project" value="InterPro"/>
</dbReference>
<evidence type="ECO:0000256" key="3">
    <source>
        <dbReference type="HAMAP-Rule" id="MF_00524"/>
    </source>
</evidence>
<reference evidence="5 6" key="1">
    <citation type="submission" date="2017-11" db="EMBL/GenBank/DDBJ databases">
        <title>Evolution of Phototrophy in the Chloroflexi Phylum Driven by Horizontal Gene Transfer.</title>
        <authorList>
            <person name="Ward L.M."/>
            <person name="Hemp J."/>
            <person name="Shih P.M."/>
            <person name="Mcglynn S.E."/>
            <person name="Fischer W."/>
        </authorList>
    </citation>
    <scope>NUCLEOTIDE SEQUENCE [LARGE SCALE GENOMIC DNA]</scope>
    <source>
        <strain evidence="5">JP3_7</strain>
    </source>
</reference>
<dbReference type="GO" id="GO:0005737">
    <property type="term" value="C:cytoplasm"/>
    <property type="evidence" value="ECO:0007669"/>
    <property type="project" value="UniProtKB-SubCell"/>
</dbReference>
<keyword evidence="1 3" id="KW-0808">Transferase</keyword>
<name>A0A2M8QEC8_9CHLR</name>
<dbReference type="Gene3D" id="3.30.420.40">
    <property type="match status" value="1"/>
</dbReference>
<dbReference type="Pfam" id="PF02685">
    <property type="entry name" value="Glucokinase"/>
    <property type="match status" value="1"/>
</dbReference>
<sequence>MNILASDVGGTKTILAVFSSAQGMHAPLFEATFVSANYPDLESIVREFLGKTNLRVERAAFGVAGPVLNGVARITNLPWVMEEAKLAEAFGLSSVKLINDLEAIANAVPVLEADDLVLLNDVQPAAGGAIGVIAPGTGLGEAFLLQVDGRYRAFPSEGGHNDFAPSNELENELLRYLQRKFGRASYERVCSGIGIPNVYQFLRDCAYIQESPWVAEQLAVAKDPTPVIVANALTDPPDPLCARVMDIFTSVLAAKAGNLALTVIATGGIYLGGGIPPRILPLLQRESFMNTFRYKGRLSGLMERIPVRVIVNSKAGLLGAARVAAGIDN</sequence>
<keyword evidence="3" id="KW-0963">Cytoplasm</keyword>
<keyword evidence="3" id="KW-0547">Nucleotide-binding</keyword>
<dbReference type="AlphaFoldDB" id="A0A2M8QEC8"/>
<evidence type="ECO:0000256" key="1">
    <source>
        <dbReference type="ARBA" id="ARBA00022679"/>
    </source>
</evidence>
<dbReference type="InterPro" id="IPR003836">
    <property type="entry name" value="Glucokinase"/>
</dbReference>
<organism evidence="5 6">
    <name type="scientific">Candidatus Thermofonsia Clade 3 bacterium</name>
    <dbReference type="NCBI Taxonomy" id="2364212"/>
    <lineage>
        <taxon>Bacteria</taxon>
        <taxon>Bacillati</taxon>
        <taxon>Chloroflexota</taxon>
        <taxon>Candidatus Thermofontia</taxon>
        <taxon>Candidatus Thermofonsia Clade 3</taxon>
    </lineage>
</organism>
<dbReference type="GO" id="GO:0004340">
    <property type="term" value="F:glucokinase activity"/>
    <property type="evidence" value="ECO:0007669"/>
    <property type="project" value="UniProtKB-UniRule"/>
</dbReference>
<evidence type="ECO:0000256" key="2">
    <source>
        <dbReference type="ARBA" id="ARBA00022777"/>
    </source>
</evidence>
<feature type="binding site" evidence="3">
    <location>
        <begin position="6"/>
        <end position="11"/>
    </location>
    <ligand>
        <name>ATP</name>
        <dbReference type="ChEBI" id="CHEBI:30616"/>
    </ligand>
</feature>
<keyword evidence="3" id="KW-0067">ATP-binding</keyword>
<evidence type="ECO:0000313" key="5">
    <source>
        <dbReference type="EMBL" id="PJF48154.1"/>
    </source>
</evidence>
<evidence type="ECO:0000313" key="6">
    <source>
        <dbReference type="Proteomes" id="UP000230790"/>
    </source>
</evidence>
<dbReference type="SUPFAM" id="SSF53067">
    <property type="entry name" value="Actin-like ATPase domain"/>
    <property type="match status" value="1"/>
</dbReference>
<accession>A0A2M8QEC8</accession>
<dbReference type="GO" id="GO:0005524">
    <property type="term" value="F:ATP binding"/>
    <property type="evidence" value="ECO:0007669"/>
    <property type="project" value="UniProtKB-UniRule"/>
</dbReference>
<dbReference type="PANTHER" id="PTHR47363:SF1">
    <property type="entry name" value="GLUCOKINASE"/>
    <property type="match status" value="1"/>
</dbReference>
<gene>
    <name evidence="3 5" type="primary">glk</name>
    <name evidence="5" type="ORF">CUN48_04845</name>
</gene>
<dbReference type="InterPro" id="IPR043129">
    <property type="entry name" value="ATPase_NBD"/>
</dbReference>
<keyword evidence="3" id="KW-0324">Glycolysis</keyword>
<comment type="caution">
    <text evidence="5">The sequence shown here is derived from an EMBL/GenBank/DDBJ whole genome shotgun (WGS) entry which is preliminary data.</text>
</comment>
<protein>
    <recommendedName>
        <fullName evidence="3">Glucokinase</fullName>
        <ecNumber evidence="3">2.7.1.2</ecNumber>
    </recommendedName>
    <alternativeName>
        <fullName evidence="3">Glucose kinase</fullName>
    </alternativeName>
</protein>